<dbReference type="InterPro" id="IPR042307">
    <property type="entry name" value="Reeler_sf"/>
</dbReference>
<evidence type="ECO:0000313" key="3">
    <source>
        <dbReference type="EMBL" id="MBM3330337.1"/>
    </source>
</evidence>
<dbReference type="Gene3D" id="2.60.40.4060">
    <property type="entry name" value="Reeler domain"/>
    <property type="match status" value="1"/>
</dbReference>
<feature type="region of interest" description="Disordered" evidence="1">
    <location>
        <begin position="103"/>
        <end position="131"/>
    </location>
</feature>
<reference evidence="3" key="1">
    <citation type="submission" date="2019-03" db="EMBL/GenBank/DDBJ databases">
        <title>Lake Tanganyika Metagenome-Assembled Genomes (MAGs).</title>
        <authorList>
            <person name="Tran P."/>
        </authorList>
    </citation>
    <scope>NUCLEOTIDE SEQUENCE</scope>
    <source>
        <strain evidence="3">K_DeepCast_150m_m2_040</strain>
    </source>
</reference>
<dbReference type="Gene3D" id="2.60.40.4070">
    <property type="match status" value="1"/>
</dbReference>
<organism evidence="3 4">
    <name type="scientific">candidate division WOR-3 bacterium</name>
    <dbReference type="NCBI Taxonomy" id="2052148"/>
    <lineage>
        <taxon>Bacteria</taxon>
        <taxon>Bacteria division WOR-3</taxon>
    </lineage>
</organism>
<feature type="signal peptide" evidence="2">
    <location>
        <begin position="1"/>
        <end position="23"/>
    </location>
</feature>
<name>A0A937XC90_UNCW3</name>
<comment type="caution">
    <text evidence="3">The sequence shown here is derived from an EMBL/GenBank/DDBJ whole genome shotgun (WGS) entry which is preliminary data.</text>
</comment>
<evidence type="ECO:0000256" key="2">
    <source>
        <dbReference type="SAM" id="SignalP"/>
    </source>
</evidence>
<gene>
    <name evidence="3" type="ORF">FJY68_00630</name>
</gene>
<dbReference type="NCBIfam" id="NF041895">
    <property type="entry name" value="choice_anch_V"/>
    <property type="match status" value="1"/>
</dbReference>
<accession>A0A937XC90</accession>
<evidence type="ECO:0000256" key="1">
    <source>
        <dbReference type="SAM" id="MobiDB-lite"/>
    </source>
</evidence>
<feature type="compositionally biased region" description="Polar residues" evidence="1">
    <location>
        <begin position="103"/>
        <end position="115"/>
    </location>
</feature>
<dbReference type="EMBL" id="VGIR01000002">
    <property type="protein sequence ID" value="MBM3330337.1"/>
    <property type="molecule type" value="Genomic_DNA"/>
</dbReference>
<keyword evidence="2" id="KW-0732">Signal</keyword>
<dbReference type="AlphaFoldDB" id="A0A937XC90"/>
<protein>
    <recommendedName>
        <fullName evidence="5">Reelin domain-containing protein</fullName>
    </recommendedName>
</protein>
<evidence type="ECO:0000313" key="4">
    <source>
        <dbReference type="Proteomes" id="UP000779900"/>
    </source>
</evidence>
<feature type="chain" id="PRO_5037416040" description="Reelin domain-containing protein" evidence="2">
    <location>
        <begin position="24"/>
        <end position="275"/>
    </location>
</feature>
<dbReference type="Proteomes" id="UP000779900">
    <property type="component" value="Unassembled WGS sequence"/>
</dbReference>
<evidence type="ECO:0008006" key="5">
    <source>
        <dbReference type="Google" id="ProtNLM"/>
    </source>
</evidence>
<proteinExistence type="predicted"/>
<sequence>MQIADWQTRILVALCSWCALAMAYSGGPPDGKTGRPGEGTCNDCHAGVGSADSTELAGLVGNWYQPDSLYSLTLSVRYAGQSRWGFELTIVDQANNSAGQLTVTDSTNTQYSSSPPGYLKHRSSGTHPGTPGPTTWTFGWRAPAAGAGAVRFYWCANAANNDNGNSGDRICRDSLVVSETGVAEPGSTPGRHFWRYASPARNRVVISYWGPAGSPVRIYAGSGRLVRTLISQPDGELVRVVWNGRDAAGRLVPPAAYFVRFGEEISSVARIQFVR</sequence>